<dbReference type="PANTHER" id="PTHR15715">
    <property type="entry name" value="CENTROSOMAL PROTEIN OF 170 KDA"/>
    <property type="match status" value="1"/>
</dbReference>
<evidence type="ECO:0000256" key="2">
    <source>
        <dbReference type="SAM" id="MobiDB-lite"/>
    </source>
</evidence>
<evidence type="ECO:0000313" key="5">
    <source>
        <dbReference type="Proteomes" id="UP000829720"/>
    </source>
</evidence>
<dbReference type="EMBL" id="JAERUA010000014">
    <property type="protein sequence ID" value="KAI1890724.1"/>
    <property type="molecule type" value="Genomic_DNA"/>
</dbReference>
<feature type="region of interest" description="Disordered" evidence="2">
    <location>
        <begin position="62"/>
        <end position="85"/>
    </location>
</feature>
<sequence>MATQKTTILHRHQAGSYDQKFEQRATKHECLRDRNNVTTCRSPGKQLDLDWKRELQRKRQQEFLKRRQISHTAPPSTTQEETSKDIKVVLRVKRHKAPPLNRRSLVMAQDLGITWPDISSLEEVQWLKPPALHRNENRQVSMRDAFSSLQNKEGVPQQGRGMDAGLRLGRVIDRRERGVQTDLNGQQRDSSAQTECGFVTVRESDLLQLADYLQEALWREETLKQKLVLLQHSASALLDSYDELWTTHCNEDLLKSRIAALEAQLQMSAQKFSRDEVKKAMLQTEERRHTYEKKALLALQKAAMKTAEAEKKAEGLEEALQAARSDLVQWQGMYVELKEICDQQRRSVEQSTNQLHLLQSQLERASGQEADLQDQLGMLQRDGKEWRSQITLLEEDNQAMREQLKEIRAKLWQYEDPSLRGHFFQNPSQEMWGSIAQLCVSEGSPATSPLSWGDSQSKAQLQDTQQKLRVKEKECEELRADLEAMELECQTSQARLAQCREELKLQSTRRKKKHCCSWLDFLMPLLIIMAAMILVLVCFHPIFGSQLQDICRTLKQHMEWYLQQMALSKHSQCYRPI</sequence>
<feature type="compositionally biased region" description="Polar residues" evidence="2">
    <location>
        <begin position="70"/>
        <end position="80"/>
    </location>
</feature>
<evidence type="ECO:0000256" key="3">
    <source>
        <dbReference type="SAM" id="Phobius"/>
    </source>
</evidence>
<keyword evidence="3" id="KW-1133">Transmembrane helix</keyword>
<reference evidence="4" key="1">
    <citation type="submission" date="2021-01" db="EMBL/GenBank/DDBJ databases">
        <authorList>
            <person name="Zahm M."/>
            <person name="Roques C."/>
            <person name="Cabau C."/>
            <person name="Klopp C."/>
            <person name="Donnadieu C."/>
            <person name="Jouanno E."/>
            <person name="Lampietro C."/>
            <person name="Louis A."/>
            <person name="Herpin A."/>
            <person name="Echchiki A."/>
            <person name="Berthelot C."/>
            <person name="Parey E."/>
            <person name="Roest-Crollius H."/>
            <person name="Braasch I."/>
            <person name="Postlethwait J."/>
            <person name="Bobe J."/>
            <person name="Montfort J."/>
            <person name="Bouchez O."/>
            <person name="Begum T."/>
            <person name="Mejri S."/>
            <person name="Adams A."/>
            <person name="Chen W.-J."/>
            <person name="Guiguen Y."/>
        </authorList>
    </citation>
    <scope>NUCLEOTIDE SEQUENCE</scope>
    <source>
        <tissue evidence="4">Blood</tissue>
    </source>
</reference>
<comment type="caution">
    <text evidence="4">The sequence shown here is derived from an EMBL/GenBank/DDBJ whole genome shotgun (WGS) entry which is preliminary data.</text>
</comment>
<accession>A0A8T3D4T7</accession>
<proteinExistence type="predicted"/>
<name>A0A8T3D4T7_9TELE</name>
<feature type="transmembrane region" description="Helical" evidence="3">
    <location>
        <begin position="521"/>
        <end position="543"/>
    </location>
</feature>
<feature type="coiled-coil region" evidence="1">
    <location>
        <begin position="461"/>
        <end position="502"/>
    </location>
</feature>
<protein>
    <recommendedName>
        <fullName evidence="6">TRAF3 interacting protein 3</fullName>
    </recommendedName>
</protein>
<dbReference type="PANTHER" id="PTHR15715:SF21">
    <property type="entry name" value="TRAF3-INTERACTING JNK-ACTIVATING MODULATOR"/>
    <property type="match status" value="1"/>
</dbReference>
<dbReference type="CDD" id="cd21912">
    <property type="entry name" value="CC1_T3JAM"/>
    <property type="match status" value="1"/>
</dbReference>
<keyword evidence="3" id="KW-0472">Membrane</keyword>
<dbReference type="OrthoDB" id="8886722at2759"/>
<dbReference type="InterPro" id="IPR051176">
    <property type="entry name" value="Cent_Immune-Sig_Mod"/>
</dbReference>
<gene>
    <name evidence="4" type="ORF">AGOR_G00156580</name>
</gene>
<dbReference type="Proteomes" id="UP000829720">
    <property type="component" value="Unassembled WGS sequence"/>
</dbReference>
<keyword evidence="1" id="KW-0175">Coiled coil</keyword>
<feature type="coiled-coil region" evidence="1">
    <location>
        <begin position="274"/>
        <end position="410"/>
    </location>
</feature>
<evidence type="ECO:0000256" key="1">
    <source>
        <dbReference type="SAM" id="Coils"/>
    </source>
</evidence>
<dbReference type="AlphaFoldDB" id="A0A8T3D4T7"/>
<keyword evidence="3" id="KW-0812">Transmembrane</keyword>
<evidence type="ECO:0008006" key="6">
    <source>
        <dbReference type="Google" id="ProtNLM"/>
    </source>
</evidence>
<keyword evidence="5" id="KW-1185">Reference proteome</keyword>
<organism evidence="4 5">
    <name type="scientific">Albula goreensis</name>
    <dbReference type="NCBI Taxonomy" id="1534307"/>
    <lineage>
        <taxon>Eukaryota</taxon>
        <taxon>Metazoa</taxon>
        <taxon>Chordata</taxon>
        <taxon>Craniata</taxon>
        <taxon>Vertebrata</taxon>
        <taxon>Euteleostomi</taxon>
        <taxon>Actinopterygii</taxon>
        <taxon>Neopterygii</taxon>
        <taxon>Teleostei</taxon>
        <taxon>Albuliformes</taxon>
        <taxon>Albulidae</taxon>
        <taxon>Albula</taxon>
    </lineage>
</organism>
<evidence type="ECO:0000313" key="4">
    <source>
        <dbReference type="EMBL" id="KAI1890724.1"/>
    </source>
</evidence>